<dbReference type="SMART" id="SM01192">
    <property type="entry name" value="Enolase_C"/>
    <property type="match status" value="1"/>
</dbReference>
<dbReference type="SUPFAM" id="SSF54826">
    <property type="entry name" value="Enolase N-terminal domain-like"/>
    <property type="match status" value="1"/>
</dbReference>
<organism evidence="15 16">
    <name type="scientific">Hevea brasiliensis</name>
    <name type="common">Para rubber tree</name>
    <name type="synonym">Siphonia brasiliensis</name>
    <dbReference type="NCBI Taxonomy" id="3981"/>
    <lineage>
        <taxon>Eukaryota</taxon>
        <taxon>Viridiplantae</taxon>
        <taxon>Streptophyta</taxon>
        <taxon>Embryophyta</taxon>
        <taxon>Tracheophyta</taxon>
        <taxon>Spermatophyta</taxon>
        <taxon>Magnoliopsida</taxon>
        <taxon>eudicotyledons</taxon>
        <taxon>Gunneridae</taxon>
        <taxon>Pentapetalae</taxon>
        <taxon>rosids</taxon>
        <taxon>fabids</taxon>
        <taxon>Malpighiales</taxon>
        <taxon>Euphorbiaceae</taxon>
        <taxon>Crotonoideae</taxon>
        <taxon>Micrandreae</taxon>
        <taxon>Hevea</taxon>
    </lineage>
</organism>
<evidence type="ECO:0000259" key="14">
    <source>
        <dbReference type="SMART" id="SM01193"/>
    </source>
</evidence>
<comment type="similarity">
    <text evidence="4">Belongs to the enolase family.</text>
</comment>
<keyword evidence="16" id="KW-1185">Reference proteome</keyword>
<dbReference type="PROSITE" id="PS00164">
    <property type="entry name" value="ENOLASE"/>
    <property type="match status" value="1"/>
</dbReference>
<dbReference type="InterPro" id="IPR018499">
    <property type="entry name" value="Tetraspanin/Peripherin"/>
</dbReference>
<evidence type="ECO:0000256" key="7">
    <source>
        <dbReference type="ARBA" id="ARBA00022842"/>
    </source>
</evidence>
<dbReference type="SUPFAM" id="SSF51604">
    <property type="entry name" value="Enolase C-terminal domain-like"/>
    <property type="match status" value="1"/>
</dbReference>
<proteinExistence type="inferred from homology"/>
<evidence type="ECO:0000256" key="2">
    <source>
        <dbReference type="ARBA" id="ARBA00004141"/>
    </source>
</evidence>
<dbReference type="Gene3D" id="3.20.20.120">
    <property type="entry name" value="Enolase-like C-terminal domain"/>
    <property type="match status" value="1"/>
</dbReference>
<dbReference type="Pfam" id="PF00113">
    <property type="entry name" value="Enolase_C"/>
    <property type="match status" value="1"/>
</dbReference>
<accession>A0A6A6NJT0</accession>
<keyword evidence="9 12" id="KW-0472">Membrane</keyword>
<dbReference type="Pfam" id="PF00335">
    <property type="entry name" value="Tetraspanin"/>
    <property type="match status" value="1"/>
</dbReference>
<dbReference type="UniPathway" id="UPA00109">
    <property type="reaction ID" value="UER00187"/>
</dbReference>
<keyword evidence="11" id="KW-0456">Lyase</keyword>
<evidence type="ECO:0000256" key="12">
    <source>
        <dbReference type="SAM" id="Phobius"/>
    </source>
</evidence>
<dbReference type="InterPro" id="IPR020809">
    <property type="entry name" value="Enolase_CS"/>
</dbReference>
<dbReference type="Pfam" id="PF03952">
    <property type="entry name" value="Enolase_N"/>
    <property type="match status" value="1"/>
</dbReference>
<dbReference type="PANTHER" id="PTHR11902:SF42">
    <property type="entry name" value="ENOLASE 1, CHLOROPLASTIC"/>
    <property type="match status" value="1"/>
</dbReference>
<evidence type="ECO:0000256" key="3">
    <source>
        <dbReference type="ARBA" id="ARBA00005031"/>
    </source>
</evidence>
<dbReference type="HAMAP" id="MF_00318">
    <property type="entry name" value="Enolase"/>
    <property type="match status" value="1"/>
</dbReference>
<evidence type="ECO:0000256" key="4">
    <source>
        <dbReference type="ARBA" id="ARBA00009604"/>
    </source>
</evidence>
<evidence type="ECO:0000256" key="6">
    <source>
        <dbReference type="ARBA" id="ARBA00022692"/>
    </source>
</evidence>
<comment type="caution">
    <text evidence="15">The sequence shown here is derived from an EMBL/GenBank/DDBJ whole genome shotgun (WGS) entry which is preliminary data.</text>
</comment>
<keyword evidence="6 12" id="KW-0812">Transmembrane</keyword>
<keyword evidence="10" id="KW-0324">Glycolysis</keyword>
<dbReference type="InterPro" id="IPR029017">
    <property type="entry name" value="Enolase-like_N"/>
</dbReference>
<dbReference type="PRINTS" id="PR00148">
    <property type="entry name" value="ENOLASE"/>
</dbReference>
<protein>
    <recommendedName>
        <fullName evidence="5">phosphopyruvate hydratase</fullName>
        <ecNumber evidence="5">4.2.1.11</ecNumber>
    </recommendedName>
</protein>
<dbReference type="PANTHER" id="PTHR11902">
    <property type="entry name" value="ENOLASE"/>
    <property type="match status" value="1"/>
</dbReference>
<evidence type="ECO:0000256" key="8">
    <source>
        <dbReference type="ARBA" id="ARBA00022989"/>
    </source>
</evidence>
<dbReference type="FunFam" id="3.20.20.120:FF:000002">
    <property type="entry name" value="Enolase 1"/>
    <property type="match status" value="1"/>
</dbReference>
<gene>
    <name evidence="15" type="ORF">GH714_029604</name>
</gene>
<sequence>MAAGISNTIIAMINFITLIFGLIAVCTGIYLFAHGGTTHCQKLIQTPITIMGLFVMVVSFLGFMGSCYRDNSVLITYLVVIFFLIVGIIAFTVFVFFVTHEGAGNAVSGLGFKEYRLQDFSKFFQKHTFDNKNWDRFKSCLVDAHFCQSLILSADHNESDFYKMKLSPLQSGCCKPPTSCKLEYKEPTVWMMPKSGPAVNDTDCSTWNNGQDLLCYDCNSCKGGFLANLREEYRILLAYNILTIAFLILVYFIGCCARRSNKYRYVKNQDEVDAIMLDIDGTPNKSKLGANAILGVSLSICRAGAGAKAVPLYKHIQEISGTKELVMPVPAFNVINGGSHAGNNLAMQEFMILPVGATSFAEALRMGSEVYHTLKGIIKAKYGQDACNVGDEGGFAPNVQDNREGLVLLVDAIEKAGYTGKIKIGMDVAASEFLTKDGKYDLNFKKQPNDGAHVLSAQSLGELYKDFVKEFPIVSIEDPFDQDDWNSWASLQSSVDIQLVGDDLLVTNPKRIAEAIQKKACNGLLLKVNQIGTVTESIRAALDSKAAGWGVMVSHRSGETEDNFIADLSVGLASGQIKTGAPCRSERLAKYNQLLRIEEELGNVHYAGEAFRSP</sequence>
<dbReference type="EC" id="4.2.1.11" evidence="5"/>
<feature type="transmembrane region" description="Helical" evidence="12">
    <location>
        <begin position="12"/>
        <end position="32"/>
    </location>
</feature>
<evidence type="ECO:0000313" key="15">
    <source>
        <dbReference type="EMBL" id="KAF2325500.1"/>
    </source>
</evidence>
<dbReference type="InterPro" id="IPR020810">
    <property type="entry name" value="Enolase_C"/>
</dbReference>
<dbReference type="GO" id="GO:0004634">
    <property type="term" value="F:phosphopyruvate hydratase activity"/>
    <property type="evidence" value="ECO:0007669"/>
    <property type="project" value="UniProtKB-EC"/>
</dbReference>
<feature type="domain" description="Enolase C-terminal TIM barrel" evidence="13">
    <location>
        <begin position="324"/>
        <end position="614"/>
    </location>
</feature>
<evidence type="ECO:0000256" key="11">
    <source>
        <dbReference type="ARBA" id="ARBA00023239"/>
    </source>
</evidence>
<feature type="domain" description="Enolase N-terminal" evidence="14">
    <location>
        <begin position="241"/>
        <end position="316"/>
    </location>
</feature>
<dbReference type="EMBL" id="JAAGAX010000001">
    <property type="protein sequence ID" value="KAF2325500.1"/>
    <property type="molecule type" value="Genomic_DNA"/>
</dbReference>
<dbReference type="GO" id="GO:0006096">
    <property type="term" value="P:glycolytic process"/>
    <property type="evidence" value="ECO:0007669"/>
    <property type="project" value="UniProtKB-UniPathway"/>
</dbReference>
<reference evidence="15 16" key="1">
    <citation type="journal article" date="2020" name="Mol. Plant">
        <title>The Chromosome-Based Rubber Tree Genome Provides New Insights into Spurge Genome Evolution and Rubber Biosynthesis.</title>
        <authorList>
            <person name="Liu J."/>
            <person name="Shi C."/>
            <person name="Shi C.C."/>
            <person name="Li W."/>
            <person name="Zhang Q.J."/>
            <person name="Zhang Y."/>
            <person name="Li K."/>
            <person name="Lu H.F."/>
            <person name="Shi C."/>
            <person name="Zhu S.T."/>
            <person name="Xiao Z.Y."/>
            <person name="Nan H."/>
            <person name="Yue Y."/>
            <person name="Zhu X.G."/>
            <person name="Wu Y."/>
            <person name="Hong X.N."/>
            <person name="Fan G.Y."/>
            <person name="Tong Y."/>
            <person name="Zhang D."/>
            <person name="Mao C.L."/>
            <person name="Liu Y.L."/>
            <person name="Hao S.J."/>
            <person name="Liu W.Q."/>
            <person name="Lv M.Q."/>
            <person name="Zhang H.B."/>
            <person name="Liu Y."/>
            <person name="Hu-Tang G.R."/>
            <person name="Wang J.P."/>
            <person name="Wang J.H."/>
            <person name="Sun Y.H."/>
            <person name="Ni S.B."/>
            <person name="Chen W.B."/>
            <person name="Zhang X.C."/>
            <person name="Jiao Y.N."/>
            <person name="Eichler E.E."/>
            <person name="Li G.H."/>
            <person name="Liu X."/>
            <person name="Gao L.Z."/>
        </authorList>
    </citation>
    <scope>NUCLEOTIDE SEQUENCE [LARGE SCALE GENOMIC DNA]</scope>
    <source>
        <strain evidence="16">cv. GT1</strain>
        <tissue evidence="15">Leaf</tissue>
    </source>
</reference>
<comment type="cofactor">
    <cofactor evidence="1">
        <name>Mg(2+)</name>
        <dbReference type="ChEBI" id="CHEBI:18420"/>
    </cofactor>
</comment>
<evidence type="ECO:0000256" key="10">
    <source>
        <dbReference type="ARBA" id="ARBA00023152"/>
    </source>
</evidence>
<dbReference type="AlphaFoldDB" id="A0A6A6NJT0"/>
<feature type="transmembrane region" description="Helical" evidence="12">
    <location>
        <begin position="236"/>
        <end position="257"/>
    </location>
</feature>
<evidence type="ECO:0000256" key="9">
    <source>
        <dbReference type="ARBA" id="ARBA00023136"/>
    </source>
</evidence>
<feature type="transmembrane region" description="Helical" evidence="12">
    <location>
        <begin position="44"/>
        <end position="63"/>
    </location>
</feature>
<evidence type="ECO:0000256" key="1">
    <source>
        <dbReference type="ARBA" id="ARBA00001946"/>
    </source>
</evidence>
<dbReference type="SFLD" id="SFLDG00178">
    <property type="entry name" value="enolase"/>
    <property type="match status" value="1"/>
</dbReference>
<dbReference type="SMART" id="SM01193">
    <property type="entry name" value="Enolase_N"/>
    <property type="match status" value="1"/>
</dbReference>
<name>A0A6A6NJT0_HEVBR</name>
<dbReference type="Gene3D" id="3.30.390.10">
    <property type="entry name" value="Enolase-like, N-terminal domain"/>
    <property type="match status" value="1"/>
</dbReference>
<comment type="pathway">
    <text evidence="3">Carbohydrate degradation; glycolysis; pyruvate from D-glyceraldehyde 3-phosphate: step 4/5.</text>
</comment>
<dbReference type="CDD" id="cd03313">
    <property type="entry name" value="enolase"/>
    <property type="match status" value="1"/>
</dbReference>
<dbReference type="InterPro" id="IPR036849">
    <property type="entry name" value="Enolase-like_C_sf"/>
</dbReference>
<feature type="transmembrane region" description="Helical" evidence="12">
    <location>
        <begin position="75"/>
        <end position="98"/>
    </location>
</feature>
<dbReference type="GO" id="GO:0016020">
    <property type="term" value="C:membrane"/>
    <property type="evidence" value="ECO:0007669"/>
    <property type="project" value="UniProtKB-SubCell"/>
</dbReference>
<dbReference type="GO" id="GO:0000015">
    <property type="term" value="C:phosphopyruvate hydratase complex"/>
    <property type="evidence" value="ECO:0007669"/>
    <property type="project" value="InterPro"/>
</dbReference>
<dbReference type="Proteomes" id="UP000467840">
    <property type="component" value="Chromosome 5"/>
</dbReference>
<comment type="subcellular location">
    <subcellularLocation>
        <location evidence="2">Membrane</location>
        <topology evidence="2">Multi-pass membrane protein</topology>
    </subcellularLocation>
</comment>
<dbReference type="InterPro" id="IPR000941">
    <property type="entry name" value="Enolase"/>
</dbReference>
<dbReference type="GO" id="GO:0000287">
    <property type="term" value="F:magnesium ion binding"/>
    <property type="evidence" value="ECO:0007669"/>
    <property type="project" value="InterPro"/>
</dbReference>
<dbReference type="InterPro" id="IPR020811">
    <property type="entry name" value="Enolase_N"/>
</dbReference>
<keyword evidence="8 12" id="KW-1133">Transmembrane helix</keyword>
<evidence type="ECO:0000313" key="16">
    <source>
        <dbReference type="Proteomes" id="UP000467840"/>
    </source>
</evidence>
<evidence type="ECO:0000259" key="13">
    <source>
        <dbReference type="SMART" id="SM01192"/>
    </source>
</evidence>
<evidence type="ECO:0000256" key="5">
    <source>
        <dbReference type="ARBA" id="ARBA00012058"/>
    </source>
</evidence>
<keyword evidence="7" id="KW-0460">Magnesium</keyword>
<dbReference type="SFLD" id="SFLDS00001">
    <property type="entry name" value="Enolase"/>
    <property type="match status" value="1"/>
</dbReference>